<evidence type="ECO:0000313" key="9">
    <source>
        <dbReference type="Proteomes" id="UP001516023"/>
    </source>
</evidence>
<dbReference type="AlphaFoldDB" id="A0ABD3RDF9"/>
<dbReference type="InterPro" id="IPR015940">
    <property type="entry name" value="UBA"/>
</dbReference>
<reference evidence="8 9" key="1">
    <citation type="journal article" date="2020" name="G3 (Bethesda)">
        <title>Improved Reference Genome for Cyclotella cryptica CCMP332, a Model for Cell Wall Morphogenesis, Salinity Adaptation, and Lipid Production in Diatoms (Bacillariophyta).</title>
        <authorList>
            <person name="Roberts W.R."/>
            <person name="Downey K.M."/>
            <person name="Ruck E.C."/>
            <person name="Traller J.C."/>
            <person name="Alverson A.J."/>
        </authorList>
    </citation>
    <scope>NUCLEOTIDE SEQUENCE [LARGE SCALE GENOMIC DNA]</scope>
    <source>
        <strain evidence="8 9">CCMP332</strain>
    </source>
</reference>
<proteinExistence type="predicted"/>
<dbReference type="Gene3D" id="1.20.1540.10">
    <property type="entry name" value="Rhomboid-like"/>
    <property type="match status" value="1"/>
</dbReference>
<feature type="transmembrane region" description="Helical" evidence="6">
    <location>
        <begin position="95"/>
        <end position="118"/>
    </location>
</feature>
<feature type="compositionally biased region" description="Pro residues" evidence="5">
    <location>
        <begin position="250"/>
        <end position="261"/>
    </location>
</feature>
<sequence>MSSSQLHNPRSVWFLGAPVSKAIAISTAVIYVIAEMKKWHEAMVFDTTKIFDHAQFYRIFVCNLTFGSMGELLFGLAALCPLMRRFEREMGSKKFSAFIVYSSLISTVLELIFFNIFFDTERYSGPYPQIGAVLFLYHNFTPRLYPKFFGVLGFDFSEKSLTYGLCAQVILSGGLSTATPTLFGFIAGSLSVNLSQTELPDFVYVAAGVIGKAFVDEAPAVMMSRSVQRAANSRPRAREGRIAAGAIPARQPPRPPPPPPEEAIEQLTSMGFEREAVIRALQQTGNNVEAAANRLLMG</sequence>
<dbReference type="SUPFAM" id="SSF46934">
    <property type="entry name" value="UBA-like"/>
    <property type="match status" value="1"/>
</dbReference>
<accession>A0ABD3RDF9</accession>
<evidence type="ECO:0000259" key="7">
    <source>
        <dbReference type="PROSITE" id="PS50030"/>
    </source>
</evidence>
<dbReference type="InterPro" id="IPR009060">
    <property type="entry name" value="UBA-like_sf"/>
</dbReference>
<dbReference type="PROSITE" id="PS50030">
    <property type="entry name" value="UBA"/>
    <property type="match status" value="1"/>
</dbReference>
<dbReference type="InterPro" id="IPR022764">
    <property type="entry name" value="Peptidase_S54_rhomboid_dom"/>
</dbReference>
<protein>
    <recommendedName>
        <fullName evidence="7">UBA domain-containing protein</fullName>
    </recommendedName>
</protein>
<keyword evidence="9" id="KW-1185">Reference proteome</keyword>
<organism evidence="8 9">
    <name type="scientific">Cyclotella cryptica</name>
    <dbReference type="NCBI Taxonomy" id="29204"/>
    <lineage>
        <taxon>Eukaryota</taxon>
        <taxon>Sar</taxon>
        <taxon>Stramenopiles</taxon>
        <taxon>Ochrophyta</taxon>
        <taxon>Bacillariophyta</taxon>
        <taxon>Coscinodiscophyceae</taxon>
        <taxon>Thalassiosirophycidae</taxon>
        <taxon>Stephanodiscales</taxon>
        <taxon>Stephanodiscaceae</taxon>
        <taxon>Cyclotella</taxon>
    </lineage>
</organism>
<dbReference type="PANTHER" id="PTHR43066">
    <property type="entry name" value="RHOMBOID-RELATED PROTEIN"/>
    <property type="match status" value="1"/>
</dbReference>
<dbReference type="Proteomes" id="UP001516023">
    <property type="component" value="Unassembled WGS sequence"/>
</dbReference>
<evidence type="ECO:0000256" key="2">
    <source>
        <dbReference type="ARBA" id="ARBA00022692"/>
    </source>
</evidence>
<keyword evidence="3 6" id="KW-1133">Transmembrane helix</keyword>
<dbReference type="PANTHER" id="PTHR43066:SF21">
    <property type="entry name" value="UBIQUITIN-ASSOCIATED DOMAIN-CONTAINING PROTEIN 2"/>
    <property type="match status" value="1"/>
</dbReference>
<dbReference type="Gene3D" id="1.10.8.10">
    <property type="entry name" value="DNA helicase RuvA subunit, C-terminal domain"/>
    <property type="match status" value="1"/>
</dbReference>
<dbReference type="CDD" id="cd14270">
    <property type="entry name" value="UBA"/>
    <property type="match status" value="1"/>
</dbReference>
<feature type="transmembrane region" description="Helical" evidence="6">
    <location>
        <begin position="12"/>
        <end position="34"/>
    </location>
</feature>
<dbReference type="InterPro" id="IPR035952">
    <property type="entry name" value="Rhomboid-like_sf"/>
</dbReference>
<evidence type="ECO:0000256" key="4">
    <source>
        <dbReference type="ARBA" id="ARBA00023136"/>
    </source>
</evidence>
<evidence type="ECO:0000256" key="6">
    <source>
        <dbReference type="SAM" id="Phobius"/>
    </source>
</evidence>
<keyword evidence="2 6" id="KW-0812">Transmembrane</keyword>
<evidence type="ECO:0000256" key="3">
    <source>
        <dbReference type="ARBA" id="ARBA00022989"/>
    </source>
</evidence>
<comment type="subcellular location">
    <subcellularLocation>
        <location evidence="1">Membrane</location>
        <topology evidence="1">Multi-pass membrane protein</topology>
    </subcellularLocation>
</comment>
<dbReference type="SUPFAM" id="SSF144091">
    <property type="entry name" value="Rhomboid-like"/>
    <property type="match status" value="1"/>
</dbReference>
<dbReference type="GO" id="GO:0016020">
    <property type="term" value="C:membrane"/>
    <property type="evidence" value="ECO:0007669"/>
    <property type="project" value="UniProtKB-SubCell"/>
</dbReference>
<dbReference type="Pfam" id="PF00627">
    <property type="entry name" value="UBA"/>
    <property type="match status" value="1"/>
</dbReference>
<feature type="transmembrane region" description="Helical" evidence="6">
    <location>
        <begin position="54"/>
        <end position="83"/>
    </location>
</feature>
<feature type="region of interest" description="Disordered" evidence="5">
    <location>
        <begin position="242"/>
        <end position="262"/>
    </location>
</feature>
<name>A0ABD3RDF9_9STRA</name>
<keyword evidence="4 6" id="KW-0472">Membrane</keyword>
<dbReference type="Pfam" id="PF01694">
    <property type="entry name" value="Rhomboid"/>
    <property type="match status" value="1"/>
</dbReference>
<dbReference type="FunFam" id="1.10.8.10:FF:000003">
    <property type="entry name" value="UV excision repair protein RAD23 homolog"/>
    <property type="match status" value="1"/>
</dbReference>
<comment type="caution">
    <text evidence="8">The sequence shown here is derived from an EMBL/GenBank/DDBJ whole genome shotgun (WGS) entry which is preliminary data.</text>
</comment>
<feature type="domain" description="UBA" evidence="7">
    <location>
        <begin position="258"/>
        <end position="298"/>
    </location>
</feature>
<gene>
    <name evidence="8" type="ORF">HJC23_007746</name>
</gene>
<dbReference type="EMBL" id="JABMIG020000001">
    <property type="protein sequence ID" value="KAL3805785.1"/>
    <property type="molecule type" value="Genomic_DNA"/>
</dbReference>
<evidence type="ECO:0000256" key="1">
    <source>
        <dbReference type="ARBA" id="ARBA00004141"/>
    </source>
</evidence>
<evidence type="ECO:0000313" key="8">
    <source>
        <dbReference type="EMBL" id="KAL3805785.1"/>
    </source>
</evidence>
<dbReference type="SMART" id="SM00165">
    <property type="entry name" value="UBA"/>
    <property type="match status" value="1"/>
</dbReference>
<evidence type="ECO:0000256" key="5">
    <source>
        <dbReference type="SAM" id="MobiDB-lite"/>
    </source>
</evidence>